<evidence type="ECO:0000313" key="3">
    <source>
        <dbReference type="Proteomes" id="UP000034301"/>
    </source>
</evidence>
<dbReference type="Pfam" id="PF18895">
    <property type="entry name" value="T4SS_pilin"/>
    <property type="match status" value="1"/>
</dbReference>
<sequence>VVPVLIVLGVVYFVWGVVRYVIADSEEVKAKGKDTMIYGIIGLAVIIGMWGLVGIVIRTFGINNAAPTQWELQNLLPQ</sequence>
<dbReference type="Proteomes" id="UP000034301">
    <property type="component" value="Unassembled WGS sequence"/>
</dbReference>
<gene>
    <name evidence="2" type="ORF">UT78_C0006G0001</name>
</gene>
<feature type="transmembrane region" description="Helical" evidence="1">
    <location>
        <begin position="6"/>
        <end position="23"/>
    </location>
</feature>
<comment type="caution">
    <text evidence="2">The sequence shown here is derived from an EMBL/GenBank/DDBJ whole genome shotgun (WGS) entry which is preliminary data.</text>
</comment>
<keyword evidence="1" id="KW-0812">Transmembrane</keyword>
<dbReference type="InterPro" id="IPR043993">
    <property type="entry name" value="T4SS_pilin"/>
</dbReference>
<keyword evidence="1" id="KW-0472">Membrane</keyword>
<evidence type="ECO:0000313" key="2">
    <source>
        <dbReference type="EMBL" id="KKR43227.1"/>
    </source>
</evidence>
<evidence type="ECO:0000256" key="1">
    <source>
        <dbReference type="SAM" id="Phobius"/>
    </source>
</evidence>
<keyword evidence="1" id="KW-1133">Transmembrane helix</keyword>
<proteinExistence type="predicted"/>
<reference evidence="2 3" key="1">
    <citation type="journal article" date="2015" name="Nature">
        <title>rRNA introns, odd ribosomes, and small enigmatic genomes across a large radiation of phyla.</title>
        <authorList>
            <person name="Brown C.T."/>
            <person name="Hug L.A."/>
            <person name="Thomas B.C."/>
            <person name="Sharon I."/>
            <person name="Castelle C.J."/>
            <person name="Singh A."/>
            <person name="Wilkins M.J."/>
            <person name="Williams K.H."/>
            <person name="Banfield J.F."/>
        </authorList>
    </citation>
    <scope>NUCLEOTIDE SEQUENCE [LARGE SCALE GENOMIC DNA]</scope>
</reference>
<protein>
    <submittedName>
        <fullName evidence="2">Uncharacterized protein</fullName>
    </submittedName>
</protein>
<dbReference type="EMBL" id="LBYC01000006">
    <property type="protein sequence ID" value="KKR43227.1"/>
    <property type="molecule type" value="Genomic_DNA"/>
</dbReference>
<organism evidence="2 3">
    <name type="scientific">Candidatus Nomurabacteria bacterium GW2011_GWF2_40_12</name>
    <dbReference type="NCBI Taxonomy" id="1618776"/>
    <lineage>
        <taxon>Bacteria</taxon>
        <taxon>Candidatus Nomuraibacteriota</taxon>
    </lineage>
</organism>
<feature type="transmembrane region" description="Helical" evidence="1">
    <location>
        <begin position="35"/>
        <end position="57"/>
    </location>
</feature>
<dbReference type="AlphaFoldDB" id="A0A0G0TZ44"/>
<name>A0A0G0TZ44_9BACT</name>
<accession>A0A0G0TZ44</accession>
<feature type="non-terminal residue" evidence="2">
    <location>
        <position position="1"/>
    </location>
</feature>